<protein>
    <submittedName>
        <fullName evidence="2">Enolase 1</fullName>
    </submittedName>
</protein>
<dbReference type="EMBL" id="JACTAM010000352">
    <property type="protein sequence ID" value="KAI2647421.1"/>
    <property type="molecule type" value="Genomic_DNA"/>
</dbReference>
<evidence type="ECO:0000313" key="2">
    <source>
        <dbReference type="EMBL" id="KAI2647421.1"/>
    </source>
</evidence>
<organism evidence="2 3">
    <name type="scientific">Labeo rohita</name>
    <name type="common">Indian major carp</name>
    <name type="synonym">Cyprinus rohita</name>
    <dbReference type="NCBI Taxonomy" id="84645"/>
    <lineage>
        <taxon>Eukaryota</taxon>
        <taxon>Metazoa</taxon>
        <taxon>Chordata</taxon>
        <taxon>Craniata</taxon>
        <taxon>Vertebrata</taxon>
        <taxon>Euteleostomi</taxon>
        <taxon>Actinopterygii</taxon>
        <taxon>Neopterygii</taxon>
        <taxon>Teleostei</taxon>
        <taxon>Ostariophysi</taxon>
        <taxon>Cypriniformes</taxon>
        <taxon>Cyprinidae</taxon>
        <taxon>Labeoninae</taxon>
        <taxon>Labeonini</taxon>
        <taxon>Labeo</taxon>
    </lineage>
</organism>
<keyword evidence="3" id="KW-1185">Reference proteome</keyword>
<evidence type="ECO:0000256" key="1">
    <source>
        <dbReference type="SAM" id="MobiDB-lite"/>
    </source>
</evidence>
<sequence length="678" mass="73699">METDDPLSPSSPGRSTARSTDSEAHSAATSPHEMGSSFHLSSSEEVDMESVYEELLEVVTRAVSKLNIDWPAEEKTEQVRLEHLFTPCLCSRHTKPDLLKGLDEGEKVDLSELRKTADLAFRATKETTHAVGRSKAAMVAAERYLWLTLSDMKEKDRVFLLDAQLAPSSLFGNAVNSVVSRYQEARKQAAGHEQPQPCTSSSTAEGSPYQGRAGCTALHGVRLSSVPSGGQSATPARATGHNGLRRAHIPGLATRGPGCSSSLWGSLEQLVRQSPAVPPLQVSELAVQSRKLLPNVSAWVLLSCSLSQSAFTHLFLLCADFPAYFSLLVPGLFARLLCSVTVPSVCSHSHSSLFKPCLFIVVSCLVTLFTRILSSHPVACRCCLLPFGRRSPDRSAQASVSPLALLSGTANPSSFFSSIAKPLLASEPHSAFVFLKSNKILVFDQPLHLGPFAVTALPFDGVFPTLVGPEQALVMEQEVETLLRMEAIEGVWALQPVLHCSKEGWRAASYPRSTQTQSLSYEVEVRNAYGQASSVTNQEVPELAFRGKAYQYRVLPFGSALSPCTFMKCVDTAMVPLQLHRRLVDLSSINLPGRGVGFNHDAGTSVSCSELDVPRATVAKVKEGWSLTVKQFQQLLGLMAAAVNWIPFGLLHMRPLQWWLKSKGFSLMGNPLRMIKVT</sequence>
<accession>A0ABQ8L9K1</accession>
<gene>
    <name evidence="2" type="ORF">H4Q32_027830</name>
</gene>
<feature type="region of interest" description="Disordered" evidence="1">
    <location>
        <begin position="1"/>
        <end position="42"/>
    </location>
</feature>
<feature type="compositionally biased region" description="Polar residues" evidence="1">
    <location>
        <begin position="196"/>
        <end position="205"/>
    </location>
</feature>
<evidence type="ECO:0000313" key="3">
    <source>
        <dbReference type="Proteomes" id="UP000830375"/>
    </source>
</evidence>
<dbReference type="Proteomes" id="UP000830375">
    <property type="component" value="Unassembled WGS sequence"/>
</dbReference>
<dbReference type="InterPro" id="IPR043502">
    <property type="entry name" value="DNA/RNA_pol_sf"/>
</dbReference>
<comment type="caution">
    <text evidence="2">The sequence shown here is derived from an EMBL/GenBank/DDBJ whole genome shotgun (WGS) entry which is preliminary data.</text>
</comment>
<feature type="region of interest" description="Disordered" evidence="1">
    <location>
        <begin position="186"/>
        <end position="209"/>
    </location>
</feature>
<feature type="compositionally biased region" description="Polar residues" evidence="1">
    <location>
        <begin position="8"/>
        <end position="19"/>
    </location>
</feature>
<dbReference type="SUPFAM" id="SSF56672">
    <property type="entry name" value="DNA/RNA polymerases"/>
    <property type="match status" value="1"/>
</dbReference>
<name>A0ABQ8L9K1_LABRO</name>
<proteinExistence type="predicted"/>
<reference evidence="2 3" key="1">
    <citation type="submission" date="2022-01" db="EMBL/GenBank/DDBJ databases">
        <title>A high-quality chromosome-level genome assembly of rohu carp, Labeo rohita.</title>
        <authorList>
            <person name="Arick M.A. II"/>
            <person name="Hsu C.-Y."/>
            <person name="Magbanua Z."/>
            <person name="Pechanova O."/>
            <person name="Grover C."/>
            <person name="Miller E."/>
            <person name="Thrash A."/>
            <person name="Ezzel L."/>
            <person name="Alam S."/>
            <person name="Benzie J."/>
            <person name="Hamilton M."/>
            <person name="Karsi A."/>
            <person name="Lawrence M.L."/>
            <person name="Peterson D.G."/>
        </authorList>
    </citation>
    <scope>NUCLEOTIDE SEQUENCE [LARGE SCALE GENOMIC DNA]</scope>
    <source>
        <strain evidence="3">BAU-BD-2019</strain>
        <tissue evidence="2">Blood</tissue>
    </source>
</reference>